<dbReference type="AlphaFoldDB" id="A0A412AY30"/>
<evidence type="ECO:0000313" key="1">
    <source>
        <dbReference type="EMBL" id="RGQ41790.1"/>
    </source>
</evidence>
<proteinExistence type="predicted"/>
<organism evidence="1 2">
    <name type="scientific">[Clostridium] leptum</name>
    <dbReference type="NCBI Taxonomy" id="1535"/>
    <lineage>
        <taxon>Bacteria</taxon>
        <taxon>Bacillati</taxon>
        <taxon>Bacillota</taxon>
        <taxon>Clostridia</taxon>
        <taxon>Eubacteriales</taxon>
        <taxon>Oscillospiraceae</taxon>
        <taxon>Oscillospiraceae incertae sedis</taxon>
    </lineage>
</organism>
<protein>
    <submittedName>
        <fullName evidence="1">Uncharacterized protein</fullName>
    </submittedName>
</protein>
<accession>A0A412AY30</accession>
<comment type="caution">
    <text evidence="1">The sequence shown here is derived from an EMBL/GenBank/DDBJ whole genome shotgun (WGS) entry which is preliminary data.</text>
</comment>
<dbReference type="Proteomes" id="UP000284751">
    <property type="component" value="Unassembled WGS sequence"/>
</dbReference>
<gene>
    <name evidence="1" type="ORF">DWY99_05615</name>
</gene>
<name>A0A412AY30_9FIRM</name>
<dbReference type="EMBL" id="QRTC01000016">
    <property type="protein sequence ID" value="RGQ41790.1"/>
    <property type="molecule type" value="Genomic_DNA"/>
</dbReference>
<evidence type="ECO:0000313" key="2">
    <source>
        <dbReference type="Proteomes" id="UP000284751"/>
    </source>
</evidence>
<sequence length="87" mass="8817">MLLVTGTTNSTSLHWDVGNLLPVAKDSNAGFGGDSYVSGGSDGSGLARIIISPDTALGFYFPNSTSLRSVGSGFAANAMITAVYGIK</sequence>
<reference evidence="1 2" key="1">
    <citation type="submission" date="2018-08" db="EMBL/GenBank/DDBJ databases">
        <title>A genome reference for cultivated species of the human gut microbiota.</title>
        <authorList>
            <person name="Zou Y."/>
            <person name="Xue W."/>
            <person name="Luo G."/>
        </authorList>
    </citation>
    <scope>NUCLEOTIDE SEQUENCE [LARGE SCALE GENOMIC DNA]</scope>
    <source>
        <strain evidence="1 2">AF28-26</strain>
    </source>
</reference>